<dbReference type="EMBL" id="BMMZ01000003">
    <property type="protein sequence ID" value="GGL58956.1"/>
    <property type="molecule type" value="Genomic_DNA"/>
</dbReference>
<dbReference type="InterPro" id="IPR003085">
    <property type="entry name" value="AcuC"/>
</dbReference>
<protein>
    <recommendedName>
        <fullName evidence="3">Acetoin utilization protein AcuC</fullName>
    </recommendedName>
</protein>
<dbReference type="RefSeq" id="WP_229669854.1">
    <property type="nucleotide sequence ID" value="NZ_BMMZ01000003.1"/>
</dbReference>
<dbReference type="InterPro" id="IPR000286">
    <property type="entry name" value="HDACs"/>
</dbReference>
<dbReference type="GO" id="GO:0045150">
    <property type="term" value="P:acetoin catabolic process"/>
    <property type="evidence" value="ECO:0007669"/>
    <property type="project" value="UniProtKB-KW"/>
</dbReference>
<dbReference type="GO" id="GO:0004407">
    <property type="term" value="F:histone deacetylase activity"/>
    <property type="evidence" value="ECO:0007669"/>
    <property type="project" value="TreeGrafter"/>
</dbReference>
<comment type="similarity">
    <text evidence="2">Belongs to the histone deacetylase family.</text>
</comment>
<reference evidence="6" key="2">
    <citation type="submission" date="2020-09" db="EMBL/GenBank/DDBJ databases">
        <authorList>
            <person name="Sun Q."/>
            <person name="Zhou Y."/>
        </authorList>
    </citation>
    <scope>NUCLEOTIDE SEQUENCE</scope>
    <source>
        <strain evidence="6">CGMCC 4.7306</strain>
    </source>
</reference>
<evidence type="ECO:0000256" key="3">
    <source>
        <dbReference type="ARBA" id="ARBA00020218"/>
    </source>
</evidence>
<comment type="pathway">
    <text evidence="1">Ketone degradation; acetoin degradation.</text>
</comment>
<accession>A0A917S6V2</accession>
<dbReference type="InterPro" id="IPR023696">
    <property type="entry name" value="Ureohydrolase_dom_sf"/>
</dbReference>
<evidence type="ECO:0000259" key="5">
    <source>
        <dbReference type="Pfam" id="PF00850"/>
    </source>
</evidence>
<evidence type="ECO:0000313" key="7">
    <source>
        <dbReference type="Proteomes" id="UP000613840"/>
    </source>
</evidence>
<feature type="domain" description="Histone deacetylase" evidence="5">
    <location>
        <begin position="37"/>
        <end position="326"/>
    </location>
</feature>
<dbReference type="Gene3D" id="3.40.800.20">
    <property type="entry name" value="Histone deacetylase domain"/>
    <property type="match status" value="1"/>
</dbReference>
<keyword evidence="7" id="KW-1185">Reference proteome</keyword>
<evidence type="ECO:0000256" key="4">
    <source>
        <dbReference type="ARBA" id="ARBA00022627"/>
    </source>
</evidence>
<sequence length="397" mass="42120">MTGGGEALRGTPGSRQNRRARLVFSDGLTRYDFGSFHPMGPGRVRSAISLARALGVLDQLDRVDPSPADDQLLRRVHSDAYIAAVQAAEPNPIFGLGTEDNPVFPYMHEVSSQIVTASVDAARSVWQGEALRAVNIAGGLHHAMPSAASGFCIYNDLAIAIHWLLEQGCERIAYVDVDVHHGDGVQTIFYDDPRVLTISLHETPVKLFPGTGYPHETGGPDAAGSAVNVALPAGTDDRGWLRAFDAVVPEALAAFKPTILVTQHGCDSHYSDPLADLRLSVDGQRASYLALARLADELTQGRWIAGGGGGYSLVDVVPRAWAHLLAIVAGTPIPPPTSIPQLWRDEAGDGAPMSMTDGGSTDFTPVTAGIDPASRLDQAILATRRAVFPDLGLDPGF</sequence>
<proteinExistence type="inferred from homology"/>
<keyword evidence="4" id="KW-0006">Acetoin catabolism</keyword>
<dbReference type="GO" id="GO:0040029">
    <property type="term" value="P:epigenetic regulation of gene expression"/>
    <property type="evidence" value="ECO:0007669"/>
    <property type="project" value="TreeGrafter"/>
</dbReference>
<evidence type="ECO:0000256" key="2">
    <source>
        <dbReference type="ARBA" id="ARBA00005947"/>
    </source>
</evidence>
<gene>
    <name evidence="6" type="ORF">GCM10011575_16760</name>
</gene>
<dbReference type="InterPro" id="IPR023801">
    <property type="entry name" value="His_deacetylse_dom"/>
</dbReference>
<reference evidence="6" key="1">
    <citation type="journal article" date="2014" name="Int. J. Syst. Evol. Microbiol.">
        <title>Complete genome sequence of Corynebacterium casei LMG S-19264T (=DSM 44701T), isolated from a smear-ripened cheese.</title>
        <authorList>
            <consortium name="US DOE Joint Genome Institute (JGI-PGF)"/>
            <person name="Walter F."/>
            <person name="Albersmeier A."/>
            <person name="Kalinowski J."/>
            <person name="Ruckert C."/>
        </authorList>
    </citation>
    <scope>NUCLEOTIDE SEQUENCE</scope>
    <source>
        <strain evidence="6">CGMCC 4.7306</strain>
    </source>
</reference>
<dbReference type="SUPFAM" id="SSF52768">
    <property type="entry name" value="Arginase/deacetylase"/>
    <property type="match status" value="1"/>
</dbReference>
<dbReference type="AlphaFoldDB" id="A0A917S6V2"/>
<dbReference type="PANTHER" id="PTHR10625:SF10">
    <property type="entry name" value="HISTONE DEACETYLASE HDAC1"/>
    <property type="match status" value="1"/>
</dbReference>
<dbReference type="Pfam" id="PF00850">
    <property type="entry name" value="Hist_deacetyl"/>
    <property type="match status" value="1"/>
</dbReference>
<name>A0A917S6V2_9ACTN</name>
<evidence type="ECO:0000313" key="6">
    <source>
        <dbReference type="EMBL" id="GGL58956.1"/>
    </source>
</evidence>
<dbReference type="InterPro" id="IPR037138">
    <property type="entry name" value="His_deacetylse_dom_sf"/>
</dbReference>
<dbReference type="PANTHER" id="PTHR10625">
    <property type="entry name" value="HISTONE DEACETYLASE HDAC1-RELATED"/>
    <property type="match status" value="1"/>
</dbReference>
<dbReference type="PRINTS" id="PR01270">
    <property type="entry name" value="HDASUPER"/>
</dbReference>
<organism evidence="6 7">
    <name type="scientific">Microlunatus endophyticus</name>
    <dbReference type="NCBI Taxonomy" id="1716077"/>
    <lineage>
        <taxon>Bacteria</taxon>
        <taxon>Bacillati</taxon>
        <taxon>Actinomycetota</taxon>
        <taxon>Actinomycetes</taxon>
        <taxon>Propionibacteriales</taxon>
        <taxon>Propionibacteriaceae</taxon>
        <taxon>Microlunatus</taxon>
    </lineage>
</organism>
<dbReference type="CDD" id="cd09994">
    <property type="entry name" value="HDAC_AcuC_like"/>
    <property type="match status" value="1"/>
</dbReference>
<dbReference type="Proteomes" id="UP000613840">
    <property type="component" value="Unassembled WGS sequence"/>
</dbReference>
<evidence type="ECO:0000256" key="1">
    <source>
        <dbReference type="ARBA" id="ARBA00005101"/>
    </source>
</evidence>
<comment type="caution">
    <text evidence="6">The sequence shown here is derived from an EMBL/GenBank/DDBJ whole genome shotgun (WGS) entry which is preliminary data.</text>
</comment>